<evidence type="ECO:0000256" key="4">
    <source>
        <dbReference type="ARBA" id="ARBA00022917"/>
    </source>
</evidence>
<dbReference type="Proteomes" id="UP000789342">
    <property type="component" value="Unassembled WGS sequence"/>
</dbReference>
<evidence type="ECO:0000256" key="1">
    <source>
        <dbReference type="ARBA" id="ARBA00022540"/>
    </source>
</evidence>
<keyword evidence="3" id="KW-0677">Repeat</keyword>
<dbReference type="PANTHER" id="PTHR13227">
    <property type="entry name" value="EUKARYOTIC TRANSLATION INITIATION FACTOR 2A"/>
    <property type="match status" value="1"/>
</dbReference>
<reference evidence="5" key="1">
    <citation type="submission" date="2021-06" db="EMBL/GenBank/DDBJ databases">
        <authorList>
            <person name="Kallberg Y."/>
            <person name="Tangrot J."/>
            <person name="Rosling A."/>
        </authorList>
    </citation>
    <scope>NUCLEOTIDE SEQUENCE</scope>
    <source>
        <strain evidence="5">CL551</strain>
    </source>
</reference>
<dbReference type="GO" id="GO:0003729">
    <property type="term" value="F:mRNA binding"/>
    <property type="evidence" value="ECO:0007669"/>
    <property type="project" value="TreeGrafter"/>
</dbReference>
<dbReference type="EMBL" id="CAJVPV010062770">
    <property type="protein sequence ID" value="CAG8792255.1"/>
    <property type="molecule type" value="Genomic_DNA"/>
</dbReference>
<name>A0A9N9P6T0_9GLOM</name>
<sequence>KNVVEIGFSPKGRYISTWERLVKLADNSAHANLVVWEVATGKELISFTQKSQMNWNVQWTEDESFFSRLVTGEIQFYESKNPEKGVHSRLKTEGIGDFSLSPGKSPSVA</sequence>
<dbReference type="AlphaFoldDB" id="A0A9N9P6T0"/>
<keyword evidence="2" id="KW-0853">WD repeat</keyword>
<proteinExistence type="predicted"/>
<keyword evidence="6" id="KW-1185">Reference proteome</keyword>
<keyword evidence="4" id="KW-0648">Protein biosynthesis</keyword>
<comment type="caution">
    <text evidence="5">The sequence shown here is derived from an EMBL/GenBank/DDBJ whole genome shotgun (WGS) entry which is preliminary data.</text>
</comment>
<dbReference type="GO" id="GO:0000049">
    <property type="term" value="F:tRNA binding"/>
    <property type="evidence" value="ECO:0007669"/>
    <property type="project" value="TreeGrafter"/>
</dbReference>
<organism evidence="5 6">
    <name type="scientific">Acaulospora morrowiae</name>
    <dbReference type="NCBI Taxonomy" id="94023"/>
    <lineage>
        <taxon>Eukaryota</taxon>
        <taxon>Fungi</taxon>
        <taxon>Fungi incertae sedis</taxon>
        <taxon>Mucoromycota</taxon>
        <taxon>Glomeromycotina</taxon>
        <taxon>Glomeromycetes</taxon>
        <taxon>Diversisporales</taxon>
        <taxon>Acaulosporaceae</taxon>
        <taxon>Acaulospora</taxon>
    </lineage>
</organism>
<accession>A0A9N9P6T0</accession>
<dbReference type="SUPFAM" id="SSF82171">
    <property type="entry name" value="DPP6 N-terminal domain-like"/>
    <property type="match status" value="1"/>
</dbReference>
<keyword evidence="1" id="KW-0396">Initiation factor</keyword>
<feature type="non-terminal residue" evidence="5">
    <location>
        <position position="1"/>
    </location>
</feature>
<feature type="non-terminal residue" evidence="5">
    <location>
        <position position="109"/>
    </location>
</feature>
<dbReference type="OrthoDB" id="2194683at2759"/>
<evidence type="ECO:0000313" key="6">
    <source>
        <dbReference type="Proteomes" id="UP000789342"/>
    </source>
</evidence>
<dbReference type="GO" id="GO:0022627">
    <property type="term" value="C:cytosolic small ribosomal subunit"/>
    <property type="evidence" value="ECO:0007669"/>
    <property type="project" value="TreeGrafter"/>
</dbReference>
<evidence type="ECO:0000313" key="5">
    <source>
        <dbReference type="EMBL" id="CAG8792255.1"/>
    </source>
</evidence>
<evidence type="ECO:0000256" key="3">
    <source>
        <dbReference type="ARBA" id="ARBA00022737"/>
    </source>
</evidence>
<protein>
    <submittedName>
        <fullName evidence="5">17598_t:CDS:1</fullName>
    </submittedName>
</protein>
<evidence type="ECO:0000256" key="2">
    <source>
        <dbReference type="ARBA" id="ARBA00022574"/>
    </source>
</evidence>
<dbReference type="PANTHER" id="PTHR13227:SF0">
    <property type="entry name" value="EUKARYOTIC TRANSLATION INITIATION FACTOR 2A"/>
    <property type="match status" value="1"/>
</dbReference>
<dbReference type="InterPro" id="IPR011387">
    <property type="entry name" value="TIF2A"/>
</dbReference>
<dbReference type="GO" id="GO:0003743">
    <property type="term" value="F:translation initiation factor activity"/>
    <property type="evidence" value="ECO:0007669"/>
    <property type="project" value="UniProtKB-KW"/>
</dbReference>
<dbReference type="GO" id="GO:0043022">
    <property type="term" value="F:ribosome binding"/>
    <property type="evidence" value="ECO:0007669"/>
    <property type="project" value="TreeGrafter"/>
</dbReference>
<gene>
    <name evidence="5" type="ORF">AMORRO_LOCUS18254</name>
</gene>